<accession>A0ACB0KT45</accession>
<keyword evidence="2" id="KW-1185">Reference proteome</keyword>
<dbReference type="EMBL" id="CASHSV030000311">
    <property type="protein sequence ID" value="CAJ2659663.1"/>
    <property type="molecule type" value="Genomic_DNA"/>
</dbReference>
<protein>
    <submittedName>
        <fullName evidence="1">Uncharacterized protein</fullName>
    </submittedName>
</protein>
<dbReference type="Proteomes" id="UP001177021">
    <property type="component" value="Unassembled WGS sequence"/>
</dbReference>
<sequence length="247" mass="28292">MKQYYYLMLLALLVLTLLPLLRYKIHNSSIYQFFHLDILKTLYNVMIDDTTDDVKTFYYKQVLDHFNYLPESYKTFYQRYFINFKYWGGANSSAPILLFSGLEDALDGIPESVGFMNENAATFKALLIYIEHRYYGKSIPFGSSEEAFKNASTTGYLNSAQALADYAEVLIHIKKTLQAEDSPIVVIGASYGGMLASWFRLKYPHLAIGALASSAPILLIDDIIQPNAYYDVVSRDFKVIYHSLFFV</sequence>
<comment type="caution">
    <text evidence="1">The sequence shown here is derived from an EMBL/GenBank/DDBJ whole genome shotgun (WGS) entry which is preliminary data.</text>
</comment>
<name>A0ACB0KT45_TRIPR</name>
<proteinExistence type="predicted"/>
<reference evidence="1" key="1">
    <citation type="submission" date="2023-10" db="EMBL/GenBank/DDBJ databases">
        <authorList>
            <person name="Rodriguez Cubillos JULIANA M."/>
            <person name="De Vega J."/>
        </authorList>
    </citation>
    <scope>NUCLEOTIDE SEQUENCE</scope>
</reference>
<evidence type="ECO:0000313" key="2">
    <source>
        <dbReference type="Proteomes" id="UP001177021"/>
    </source>
</evidence>
<organism evidence="1 2">
    <name type="scientific">Trifolium pratense</name>
    <name type="common">Red clover</name>
    <dbReference type="NCBI Taxonomy" id="57577"/>
    <lineage>
        <taxon>Eukaryota</taxon>
        <taxon>Viridiplantae</taxon>
        <taxon>Streptophyta</taxon>
        <taxon>Embryophyta</taxon>
        <taxon>Tracheophyta</taxon>
        <taxon>Spermatophyta</taxon>
        <taxon>Magnoliopsida</taxon>
        <taxon>eudicotyledons</taxon>
        <taxon>Gunneridae</taxon>
        <taxon>Pentapetalae</taxon>
        <taxon>rosids</taxon>
        <taxon>fabids</taxon>
        <taxon>Fabales</taxon>
        <taxon>Fabaceae</taxon>
        <taxon>Papilionoideae</taxon>
        <taxon>50 kb inversion clade</taxon>
        <taxon>NPAAA clade</taxon>
        <taxon>Hologalegina</taxon>
        <taxon>IRL clade</taxon>
        <taxon>Trifolieae</taxon>
        <taxon>Trifolium</taxon>
    </lineage>
</organism>
<gene>
    <name evidence="1" type="ORF">MILVUS5_LOCUS25777</name>
</gene>
<evidence type="ECO:0000313" key="1">
    <source>
        <dbReference type="EMBL" id="CAJ2659663.1"/>
    </source>
</evidence>